<keyword evidence="4" id="KW-1185">Reference proteome</keyword>
<feature type="transmembrane region" description="Helical" evidence="2">
    <location>
        <begin position="143"/>
        <end position="164"/>
    </location>
</feature>
<evidence type="ECO:0000313" key="3">
    <source>
        <dbReference type="EMBL" id="SNQ50131.1"/>
    </source>
</evidence>
<dbReference type="AlphaFoldDB" id="A0A2I2KWT7"/>
<dbReference type="InterPro" id="IPR007136">
    <property type="entry name" value="DUF347"/>
</dbReference>
<evidence type="ECO:0000313" key="4">
    <source>
        <dbReference type="Proteomes" id="UP000234331"/>
    </source>
</evidence>
<dbReference type="OrthoDB" id="9794709at2"/>
<keyword evidence="2" id="KW-1133">Transmembrane helix</keyword>
<feature type="transmembrane region" description="Helical" evidence="2">
    <location>
        <begin position="105"/>
        <end position="123"/>
    </location>
</feature>
<name>A0A2I2KWT7_9ACTN</name>
<organism evidence="3 4">
    <name type="scientific">Frankia canadensis</name>
    <dbReference type="NCBI Taxonomy" id="1836972"/>
    <lineage>
        <taxon>Bacteria</taxon>
        <taxon>Bacillati</taxon>
        <taxon>Actinomycetota</taxon>
        <taxon>Actinomycetes</taxon>
        <taxon>Frankiales</taxon>
        <taxon>Frankiaceae</taxon>
        <taxon>Frankia</taxon>
    </lineage>
</organism>
<sequence length="296" mass="32259">MTRSARTRGRHAVTRLAPKVPEITIMFWIIKVLTTGMGEAASDFLANRSVPLAGGVGLVGFIVAMWLQLRTRRYVTAVYWFAVAMVAVFGTMAADGVHRVLGVPYPATTVFYAAALAAIFYLWHRDERSLSIHSIVTRRREIYYWSAVLATFALGTAAGDLTAFTLHLGYLASIAFFGVAILIPAVAYRVRIMNTVGAFWFAYVLTRPLGASIADYLGKEPDKHGLGYGDGTVTVVATVVILILVGYVAWTGTDVQQQPEDGEPGPRPHQERASVPTQYGAPYRGPVGRPAEPPDR</sequence>
<dbReference type="RefSeq" id="WP_101833471.1">
    <property type="nucleotide sequence ID" value="NZ_FZMO01000346.1"/>
</dbReference>
<feature type="transmembrane region" description="Helical" evidence="2">
    <location>
        <begin position="12"/>
        <end position="30"/>
    </location>
</feature>
<dbReference type="Pfam" id="PF03988">
    <property type="entry name" value="DUF347"/>
    <property type="match status" value="4"/>
</dbReference>
<protein>
    <recommendedName>
        <fullName evidence="5">Membrane-anchored protein</fullName>
    </recommendedName>
</protein>
<feature type="transmembrane region" description="Helical" evidence="2">
    <location>
        <begin position="226"/>
        <end position="250"/>
    </location>
</feature>
<evidence type="ECO:0000256" key="2">
    <source>
        <dbReference type="SAM" id="Phobius"/>
    </source>
</evidence>
<dbReference type="Proteomes" id="UP000234331">
    <property type="component" value="Unassembled WGS sequence"/>
</dbReference>
<feature type="transmembrane region" description="Helical" evidence="2">
    <location>
        <begin position="50"/>
        <end position="67"/>
    </location>
</feature>
<keyword evidence="2" id="KW-0472">Membrane</keyword>
<gene>
    <name evidence="3" type="ORF">FRACA_410005</name>
</gene>
<dbReference type="EMBL" id="FZMO01000346">
    <property type="protein sequence ID" value="SNQ50131.1"/>
    <property type="molecule type" value="Genomic_DNA"/>
</dbReference>
<feature type="transmembrane region" description="Helical" evidence="2">
    <location>
        <begin position="195"/>
        <end position="214"/>
    </location>
</feature>
<evidence type="ECO:0008006" key="5">
    <source>
        <dbReference type="Google" id="ProtNLM"/>
    </source>
</evidence>
<feature type="region of interest" description="Disordered" evidence="1">
    <location>
        <begin position="255"/>
        <end position="296"/>
    </location>
</feature>
<feature type="transmembrane region" description="Helical" evidence="2">
    <location>
        <begin position="74"/>
        <end position="93"/>
    </location>
</feature>
<accession>A0A2I2KWT7</accession>
<proteinExistence type="predicted"/>
<keyword evidence="2" id="KW-0812">Transmembrane</keyword>
<reference evidence="3 4" key="1">
    <citation type="submission" date="2017-06" db="EMBL/GenBank/DDBJ databases">
        <authorList>
            <person name="Kim H.J."/>
            <person name="Triplett B.A."/>
        </authorList>
    </citation>
    <scope>NUCLEOTIDE SEQUENCE [LARGE SCALE GENOMIC DNA]</scope>
    <source>
        <strain evidence="3">FRACA_ARgP5</strain>
    </source>
</reference>
<evidence type="ECO:0000256" key="1">
    <source>
        <dbReference type="SAM" id="MobiDB-lite"/>
    </source>
</evidence>
<feature type="transmembrane region" description="Helical" evidence="2">
    <location>
        <begin position="170"/>
        <end position="188"/>
    </location>
</feature>